<feature type="transmembrane region" description="Helical" evidence="1">
    <location>
        <begin position="7"/>
        <end position="29"/>
    </location>
</feature>
<dbReference type="RefSeq" id="WP_038530066.1">
    <property type="nucleotide sequence ID" value="NZ_CP007793.1"/>
</dbReference>
<gene>
    <name evidence="2" type="ORF">ABAZ39_13685</name>
</gene>
<keyword evidence="1" id="KW-1133">Transmembrane helix</keyword>
<keyword evidence="1" id="KW-0812">Transmembrane</keyword>
<feature type="transmembrane region" description="Helical" evidence="1">
    <location>
        <begin position="58"/>
        <end position="77"/>
    </location>
</feature>
<dbReference type="Proteomes" id="UP000027186">
    <property type="component" value="Chromosome"/>
</dbReference>
<sequence length="80" mass="8931">MLPFDPFYLLGRLMVVWGVMMPVMAFPMMNGYQPSLGVLGSLNQMHLYLEVVDLRFDAIVSMGLALLWGGLSIVALTPQR</sequence>
<dbReference type="KEGG" id="abq:ABAZ39_13685"/>
<organism evidence="2 3">
    <name type="scientific">Azospirillum argentinense</name>
    <dbReference type="NCBI Taxonomy" id="2970906"/>
    <lineage>
        <taxon>Bacteria</taxon>
        <taxon>Pseudomonadati</taxon>
        <taxon>Pseudomonadota</taxon>
        <taxon>Alphaproteobacteria</taxon>
        <taxon>Rhodospirillales</taxon>
        <taxon>Azospirillaceae</taxon>
        <taxon>Azospirillum</taxon>
    </lineage>
</organism>
<evidence type="ECO:0000313" key="2">
    <source>
        <dbReference type="EMBL" id="AIB13012.1"/>
    </source>
</evidence>
<evidence type="ECO:0000313" key="3">
    <source>
        <dbReference type="Proteomes" id="UP000027186"/>
    </source>
</evidence>
<reference evidence="2 3" key="1">
    <citation type="journal article" date="2014" name="Genome Announc.">
        <title>Complete Genome Sequence of the Model Rhizosphere Strain Azospirillum brasilense Az39, Successfully Applied in Agriculture.</title>
        <authorList>
            <person name="Rivera D."/>
            <person name="Revale S."/>
            <person name="Molina R."/>
            <person name="Gualpa J."/>
            <person name="Puente M."/>
            <person name="Maroniche G."/>
            <person name="Paris G."/>
            <person name="Baker D."/>
            <person name="Clavijo B."/>
            <person name="McLay K."/>
            <person name="Spaepen S."/>
            <person name="Perticari A."/>
            <person name="Vazquez M."/>
            <person name="Wisniewski-Dye F."/>
            <person name="Watkins C."/>
            <person name="Martinez-Abarca F."/>
            <person name="Vanderleyden J."/>
            <person name="Cassan F."/>
        </authorList>
    </citation>
    <scope>NUCLEOTIDE SEQUENCE [LARGE SCALE GENOMIC DNA]</scope>
    <source>
        <strain evidence="2 3">Az39</strain>
    </source>
</reference>
<keyword evidence="1" id="KW-0472">Membrane</keyword>
<accession>A0A060DJD5</accession>
<dbReference type="EMBL" id="CP007793">
    <property type="protein sequence ID" value="AIB13012.1"/>
    <property type="molecule type" value="Genomic_DNA"/>
</dbReference>
<evidence type="ECO:0000256" key="1">
    <source>
        <dbReference type="SAM" id="Phobius"/>
    </source>
</evidence>
<dbReference type="AlphaFoldDB" id="A0A060DJD5"/>
<name>A0A060DJD5_9PROT</name>
<protein>
    <submittedName>
        <fullName evidence="2">Uncharacterized protein</fullName>
    </submittedName>
</protein>
<proteinExistence type="predicted"/>